<dbReference type="InterPro" id="IPR044878">
    <property type="entry name" value="UbiA_sf"/>
</dbReference>
<protein>
    <recommendedName>
        <fullName evidence="11 14">Protoheme IX farnesyltransferase</fullName>
        <ecNumber evidence="3 14">2.5.1.141</ecNumber>
    </recommendedName>
    <alternativeName>
        <fullName evidence="12 14">Heme B farnesyltransferase</fullName>
    </alternativeName>
    <alternativeName>
        <fullName evidence="10 14">Heme O synthase</fullName>
    </alternativeName>
</protein>
<feature type="transmembrane region" description="Helical" evidence="14">
    <location>
        <begin position="251"/>
        <end position="271"/>
    </location>
</feature>
<evidence type="ECO:0000256" key="3">
    <source>
        <dbReference type="ARBA" id="ARBA00012292"/>
    </source>
</evidence>
<evidence type="ECO:0000256" key="10">
    <source>
        <dbReference type="ARBA" id="ARBA00030253"/>
    </source>
</evidence>
<dbReference type="EC" id="2.5.1.141" evidence="3 14"/>
<accession>A0AAW4L9P0</accession>
<feature type="transmembrane region" description="Helical" evidence="14">
    <location>
        <begin position="98"/>
        <end position="119"/>
    </location>
</feature>
<dbReference type="InterPro" id="IPR000537">
    <property type="entry name" value="UbiA_prenyltransferase"/>
</dbReference>
<dbReference type="Proteomes" id="UP000811899">
    <property type="component" value="Unassembled WGS sequence"/>
</dbReference>
<keyword evidence="8 14" id="KW-0350">Heme biosynthesis</keyword>
<evidence type="ECO:0000256" key="2">
    <source>
        <dbReference type="ARBA" id="ARBA00004919"/>
    </source>
</evidence>
<evidence type="ECO:0000256" key="1">
    <source>
        <dbReference type="ARBA" id="ARBA00004651"/>
    </source>
</evidence>
<proteinExistence type="inferred from homology"/>
<reference evidence="15 16" key="1">
    <citation type="submission" date="2021-05" db="EMBL/GenBank/DDBJ databases">
        <title>The draft genome of Geobacter pelophilus DSM 12255.</title>
        <authorList>
            <person name="Xu Z."/>
            <person name="Masuda Y."/>
            <person name="Itoh H."/>
            <person name="Senoo K."/>
        </authorList>
    </citation>
    <scope>NUCLEOTIDE SEQUENCE [LARGE SCALE GENOMIC DNA]</scope>
    <source>
        <strain evidence="15 16">DSM 12255</strain>
    </source>
</reference>
<evidence type="ECO:0000256" key="6">
    <source>
        <dbReference type="ARBA" id="ARBA00022692"/>
    </source>
</evidence>
<feature type="transmembrane region" description="Helical" evidence="14">
    <location>
        <begin position="58"/>
        <end position="78"/>
    </location>
</feature>
<keyword evidence="5 14" id="KW-0808">Transferase</keyword>
<feature type="transmembrane region" description="Helical" evidence="14">
    <location>
        <begin position="125"/>
        <end position="145"/>
    </location>
</feature>
<name>A0AAW4L9P0_9BACT</name>
<dbReference type="GO" id="GO:0005886">
    <property type="term" value="C:plasma membrane"/>
    <property type="evidence" value="ECO:0007669"/>
    <property type="project" value="UniProtKB-SubCell"/>
</dbReference>
<dbReference type="InterPro" id="IPR006369">
    <property type="entry name" value="Protohaem_IX_farnesylTrfase"/>
</dbReference>
<keyword evidence="6 14" id="KW-0812">Transmembrane</keyword>
<dbReference type="PANTHER" id="PTHR43448:SF7">
    <property type="entry name" value="4-HYDROXYBENZOATE SOLANESYLTRANSFERASE"/>
    <property type="match status" value="1"/>
</dbReference>
<keyword evidence="16" id="KW-1185">Reference proteome</keyword>
<evidence type="ECO:0000256" key="8">
    <source>
        <dbReference type="ARBA" id="ARBA00023133"/>
    </source>
</evidence>
<dbReference type="PANTHER" id="PTHR43448">
    <property type="entry name" value="PROTOHEME IX FARNESYLTRANSFERASE, MITOCHONDRIAL"/>
    <property type="match status" value="1"/>
</dbReference>
<evidence type="ECO:0000256" key="4">
    <source>
        <dbReference type="ARBA" id="ARBA00022475"/>
    </source>
</evidence>
<evidence type="ECO:0000256" key="7">
    <source>
        <dbReference type="ARBA" id="ARBA00022989"/>
    </source>
</evidence>
<dbReference type="RefSeq" id="WP_214173341.1">
    <property type="nucleotide sequence ID" value="NZ_JAHCVJ010000014.1"/>
</dbReference>
<comment type="function">
    <text evidence="14">Converts heme B (protoheme IX) to heme O by substitution of the vinyl group on carbon 2 of heme B porphyrin ring with a hydroxyethyl farnesyl side group.</text>
</comment>
<evidence type="ECO:0000256" key="5">
    <source>
        <dbReference type="ARBA" id="ARBA00022679"/>
    </source>
</evidence>
<dbReference type="GO" id="GO:0008495">
    <property type="term" value="F:protoheme IX farnesyltransferase activity"/>
    <property type="evidence" value="ECO:0007669"/>
    <property type="project" value="UniProtKB-UniRule"/>
</dbReference>
<comment type="caution">
    <text evidence="15">The sequence shown here is derived from an EMBL/GenBank/DDBJ whole genome shotgun (WGS) entry which is preliminary data.</text>
</comment>
<dbReference type="EMBL" id="JAHCVJ010000014">
    <property type="protein sequence ID" value="MBT0666570.1"/>
    <property type="molecule type" value="Genomic_DNA"/>
</dbReference>
<evidence type="ECO:0000256" key="13">
    <source>
        <dbReference type="ARBA" id="ARBA00047690"/>
    </source>
</evidence>
<feature type="transmembrane region" description="Helical" evidence="14">
    <location>
        <begin position="178"/>
        <end position="199"/>
    </location>
</feature>
<dbReference type="NCBIfam" id="TIGR01473">
    <property type="entry name" value="cyoE_ctaB"/>
    <property type="match status" value="1"/>
</dbReference>
<comment type="catalytic activity">
    <reaction evidence="13 14">
        <text>heme b + (2E,6E)-farnesyl diphosphate + H2O = Fe(II)-heme o + diphosphate</text>
        <dbReference type="Rhea" id="RHEA:28070"/>
        <dbReference type="ChEBI" id="CHEBI:15377"/>
        <dbReference type="ChEBI" id="CHEBI:33019"/>
        <dbReference type="ChEBI" id="CHEBI:60344"/>
        <dbReference type="ChEBI" id="CHEBI:60530"/>
        <dbReference type="ChEBI" id="CHEBI:175763"/>
        <dbReference type="EC" id="2.5.1.141"/>
    </reaction>
</comment>
<dbReference type="HAMAP" id="MF_00154">
    <property type="entry name" value="CyoE_CtaB"/>
    <property type="match status" value="1"/>
</dbReference>
<sequence length="301" mass="32111">MQISSESYGDSSVVVSEMHQCEAMLLLAKPGIVCAETLSAFTAMVMASSQLHSFVLEAYGIICIVLAATGAAMANSVLESNTDRQMVRLKRRCRALEVVGSVKATVIALALISSALIIAATFVNMLTTTLLIAAAATYLLLYTSWLKKSSCWGVAAGAIPGALPPLIGSAAVTGHVSAPSLMLAFLIFVWQLPHFWFLALQHLDDYRQATIPVLPVTHGINLTKALSLLCVVLLTPISLTFYITGYNSVEYAVVACIVGSAFLVICMVDIFRLQVQAQAYHASIAYLAVILVALICDCYVG</sequence>
<feature type="transmembrane region" description="Helical" evidence="14">
    <location>
        <begin position="152"/>
        <end position="172"/>
    </location>
</feature>
<feature type="transmembrane region" description="Helical" evidence="14">
    <location>
        <begin position="283"/>
        <end position="300"/>
    </location>
</feature>
<comment type="subcellular location">
    <subcellularLocation>
        <location evidence="1 14">Cell membrane</location>
        <topology evidence="1 14">Multi-pass membrane protein</topology>
    </subcellularLocation>
</comment>
<comment type="similarity">
    <text evidence="14">Belongs to the UbiA prenyltransferase family. Protoheme IX farnesyltransferase subfamily.</text>
</comment>
<evidence type="ECO:0000313" key="15">
    <source>
        <dbReference type="EMBL" id="MBT0666570.1"/>
    </source>
</evidence>
<organism evidence="15 16">
    <name type="scientific">Geoanaerobacter pelophilus</name>
    <dbReference type="NCBI Taxonomy" id="60036"/>
    <lineage>
        <taxon>Bacteria</taxon>
        <taxon>Pseudomonadati</taxon>
        <taxon>Thermodesulfobacteriota</taxon>
        <taxon>Desulfuromonadia</taxon>
        <taxon>Geobacterales</taxon>
        <taxon>Geobacteraceae</taxon>
        <taxon>Geoanaerobacter</taxon>
    </lineage>
</organism>
<dbReference type="Gene3D" id="1.10.357.140">
    <property type="entry name" value="UbiA prenyltransferase"/>
    <property type="match status" value="1"/>
</dbReference>
<feature type="transmembrane region" description="Helical" evidence="14">
    <location>
        <begin position="225"/>
        <end position="245"/>
    </location>
</feature>
<dbReference type="AlphaFoldDB" id="A0AAW4L9P0"/>
<evidence type="ECO:0000313" key="16">
    <source>
        <dbReference type="Proteomes" id="UP000811899"/>
    </source>
</evidence>
<comment type="pathway">
    <text evidence="2 14">Porphyrin-containing compound metabolism; heme O biosynthesis; heme O from protoheme: step 1/1.</text>
</comment>
<gene>
    <name evidence="15" type="primary">cyoE</name>
    <name evidence="14" type="synonym">ctaB</name>
    <name evidence="15" type="ORF">KI809_19850</name>
</gene>
<dbReference type="GO" id="GO:0048034">
    <property type="term" value="P:heme O biosynthetic process"/>
    <property type="evidence" value="ECO:0007669"/>
    <property type="project" value="UniProtKB-UniRule"/>
</dbReference>
<evidence type="ECO:0000256" key="11">
    <source>
        <dbReference type="ARBA" id="ARBA00040810"/>
    </source>
</evidence>
<keyword evidence="9 14" id="KW-0472">Membrane</keyword>
<evidence type="ECO:0000256" key="12">
    <source>
        <dbReference type="ARBA" id="ARBA00042475"/>
    </source>
</evidence>
<keyword evidence="4 14" id="KW-1003">Cell membrane</keyword>
<keyword evidence="7 14" id="KW-1133">Transmembrane helix</keyword>
<dbReference type="CDD" id="cd13957">
    <property type="entry name" value="PT_UbiA_Cox10"/>
    <property type="match status" value="1"/>
</dbReference>
<evidence type="ECO:0000256" key="9">
    <source>
        <dbReference type="ARBA" id="ARBA00023136"/>
    </source>
</evidence>
<comment type="miscellaneous">
    <text evidence="14">Carbon 2 of the heme B porphyrin ring is defined according to the Fischer nomenclature.</text>
</comment>
<dbReference type="Pfam" id="PF01040">
    <property type="entry name" value="UbiA"/>
    <property type="match status" value="1"/>
</dbReference>
<evidence type="ECO:0000256" key="14">
    <source>
        <dbReference type="HAMAP-Rule" id="MF_00154"/>
    </source>
</evidence>